<dbReference type="PANTHER" id="PTHR11669:SF8">
    <property type="entry name" value="DNA POLYMERASE III SUBUNIT DELTA"/>
    <property type="match status" value="1"/>
</dbReference>
<feature type="non-terminal residue" evidence="2">
    <location>
        <position position="304"/>
    </location>
</feature>
<dbReference type="Gene3D" id="3.40.50.300">
    <property type="entry name" value="P-loop containing nucleotide triphosphate hydrolases"/>
    <property type="match status" value="1"/>
</dbReference>
<dbReference type="PANTHER" id="PTHR11669">
    <property type="entry name" value="REPLICATION FACTOR C / DNA POLYMERASE III GAMMA-TAU SUBUNIT"/>
    <property type="match status" value="1"/>
</dbReference>
<protein>
    <recommendedName>
        <fullName evidence="1">AAA+ ATPase domain-containing protein</fullName>
    </recommendedName>
</protein>
<dbReference type="EMBL" id="DRNB01000275">
    <property type="protein sequence ID" value="HHJ64733.1"/>
    <property type="molecule type" value="Genomic_DNA"/>
</dbReference>
<dbReference type="InterPro" id="IPR027417">
    <property type="entry name" value="P-loop_NTPase"/>
</dbReference>
<feature type="domain" description="AAA+ ATPase" evidence="1">
    <location>
        <begin position="22"/>
        <end position="192"/>
    </location>
</feature>
<dbReference type="Proteomes" id="UP000885792">
    <property type="component" value="Unassembled WGS sequence"/>
</dbReference>
<dbReference type="Pfam" id="PF13177">
    <property type="entry name" value="DNA_pol3_delta2"/>
    <property type="match status" value="2"/>
</dbReference>
<dbReference type="GO" id="GO:0006261">
    <property type="term" value="P:DNA-templated DNA replication"/>
    <property type="evidence" value="ECO:0007669"/>
    <property type="project" value="TreeGrafter"/>
</dbReference>
<accession>A0A7C5Q3T6</accession>
<name>A0A7C5Q3T6_AQUAO</name>
<evidence type="ECO:0000259" key="1">
    <source>
        <dbReference type="SMART" id="SM00382"/>
    </source>
</evidence>
<sequence>MHLRDQLRAKELLQKLYRTARIPSSLLLHGPEGVGKTVAALDFGRGLLCREGKVWGCGGCASCRRFDRIRDAILSGSWEDISLREEQSGKSVFLYLMGDHPDFIFVPPSGQSIRVDQIRALRAFVEAKPALSPRKVAVIDSAHLMTRESANALLKTLEEPPLNTHLILTALSEGSLLPTILSRVHPVALQPLEEKTLLELLPEAEEEVRKLSKGSYTRARLLEEHRDLVRSAEEFTGGDPLRIYEIALQIDRMEPGERILFTEILEDKLMALFEAGKLGYDKLEMLSEKLSELREGIPRGIRTS</sequence>
<dbReference type="AlphaFoldDB" id="A0A7C5Q3T6"/>
<dbReference type="InterPro" id="IPR003593">
    <property type="entry name" value="AAA+_ATPase"/>
</dbReference>
<organism evidence="2">
    <name type="scientific">Aquifex aeolicus</name>
    <dbReference type="NCBI Taxonomy" id="63363"/>
    <lineage>
        <taxon>Bacteria</taxon>
        <taxon>Pseudomonadati</taxon>
        <taxon>Aquificota</taxon>
        <taxon>Aquificia</taxon>
        <taxon>Aquificales</taxon>
        <taxon>Aquificaceae</taxon>
        <taxon>Aquifex</taxon>
    </lineage>
</organism>
<dbReference type="SMART" id="SM00382">
    <property type="entry name" value="AAA"/>
    <property type="match status" value="1"/>
</dbReference>
<reference evidence="2" key="1">
    <citation type="journal article" date="2020" name="mSystems">
        <title>Genome- and Community-Level Interaction Insights into Carbon Utilization and Element Cycling Functions of Hydrothermarchaeota in Hydrothermal Sediment.</title>
        <authorList>
            <person name="Zhou Z."/>
            <person name="Liu Y."/>
            <person name="Xu W."/>
            <person name="Pan J."/>
            <person name="Luo Z.H."/>
            <person name="Li M."/>
        </authorList>
    </citation>
    <scope>NUCLEOTIDE SEQUENCE [LARGE SCALE GENOMIC DNA]</scope>
    <source>
        <strain evidence="2">HyVt-501</strain>
    </source>
</reference>
<dbReference type="SUPFAM" id="SSF52540">
    <property type="entry name" value="P-loop containing nucleoside triphosphate hydrolases"/>
    <property type="match status" value="1"/>
</dbReference>
<comment type="caution">
    <text evidence="2">The sequence shown here is derived from an EMBL/GenBank/DDBJ whole genome shotgun (WGS) entry which is preliminary data.</text>
</comment>
<evidence type="ECO:0000313" key="2">
    <source>
        <dbReference type="EMBL" id="HHJ64733.1"/>
    </source>
</evidence>
<dbReference type="InterPro" id="IPR050238">
    <property type="entry name" value="DNA_Rep/Repair_Clamp_Loader"/>
</dbReference>
<gene>
    <name evidence="2" type="ORF">ENJ61_07490</name>
</gene>
<proteinExistence type="predicted"/>